<sequence length="102" mass="11711">MMKVYIQGAFGNSYKKSKELVKDIGDIFQRIPSEYDKYFDLETALDDTSRRAGIEKTFREYIVPHSETVLTLDSLVKAVERGDIKLLPAVQEELERIIGRAL</sequence>
<protein>
    <submittedName>
        <fullName evidence="1">Uncharacterized protein</fullName>
    </submittedName>
</protein>
<evidence type="ECO:0000313" key="1">
    <source>
        <dbReference type="EMBL" id="UYQ95585.1"/>
    </source>
</evidence>
<name>A0ABY6J7C1_9BACT</name>
<accession>A0ABY6J7C1</accession>
<organism evidence="1 2">
    <name type="scientific">Chitinophaga horti</name>
    <dbReference type="NCBI Taxonomy" id="2920382"/>
    <lineage>
        <taxon>Bacteria</taxon>
        <taxon>Pseudomonadati</taxon>
        <taxon>Bacteroidota</taxon>
        <taxon>Chitinophagia</taxon>
        <taxon>Chitinophagales</taxon>
        <taxon>Chitinophagaceae</taxon>
        <taxon>Chitinophaga</taxon>
    </lineage>
</organism>
<keyword evidence="2" id="KW-1185">Reference proteome</keyword>
<dbReference type="EMBL" id="CP107006">
    <property type="protein sequence ID" value="UYQ95585.1"/>
    <property type="molecule type" value="Genomic_DNA"/>
</dbReference>
<reference evidence="1" key="1">
    <citation type="submission" date="2022-10" db="EMBL/GenBank/DDBJ databases">
        <title>Chitinophaga sp. nov., isolated from soil.</title>
        <authorList>
            <person name="Jeon C.O."/>
        </authorList>
    </citation>
    <scope>NUCLEOTIDE SEQUENCE</scope>
    <source>
        <strain evidence="1">R8</strain>
    </source>
</reference>
<evidence type="ECO:0000313" key="2">
    <source>
        <dbReference type="Proteomes" id="UP001162741"/>
    </source>
</evidence>
<dbReference type="Proteomes" id="UP001162741">
    <property type="component" value="Chromosome"/>
</dbReference>
<proteinExistence type="predicted"/>
<dbReference type="RefSeq" id="WP_264283303.1">
    <property type="nucleotide sequence ID" value="NZ_CP107006.1"/>
</dbReference>
<gene>
    <name evidence="1" type="ORF">MKQ68_10780</name>
</gene>